<proteinExistence type="predicted"/>
<comment type="caution">
    <text evidence="1">The sequence shown here is derived from an EMBL/GenBank/DDBJ whole genome shotgun (WGS) entry which is preliminary data.</text>
</comment>
<reference evidence="1 2" key="1">
    <citation type="submission" date="2019-03" db="EMBL/GenBank/DDBJ databases">
        <title>First draft genome of Liparis tanakae, snailfish: a comprehensive survey of snailfish specific genes.</title>
        <authorList>
            <person name="Kim W."/>
            <person name="Song I."/>
            <person name="Jeong J.-H."/>
            <person name="Kim D."/>
            <person name="Kim S."/>
            <person name="Ryu S."/>
            <person name="Song J.Y."/>
            <person name="Lee S.K."/>
        </authorList>
    </citation>
    <scope>NUCLEOTIDE SEQUENCE [LARGE SCALE GENOMIC DNA]</scope>
    <source>
        <tissue evidence="1">Muscle</tissue>
    </source>
</reference>
<gene>
    <name evidence="1" type="ORF">EYF80_044771</name>
</gene>
<dbReference type="AlphaFoldDB" id="A0A4Z2FWW6"/>
<dbReference type="Proteomes" id="UP000314294">
    <property type="component" value="Unassembled WGS sequence"/>
</dbReference>
<dbReference type="EMBL" id="SRLO01000871">
    <property type="protein sequence ID" value="TNN45024.1"/>
    <property type="molecule type" value="Genomic_DNA"/>
</dbReference>
<accession>A0A4Z2FWW6</accession>
<evidence type="ECO:0000313" key="2">
    <source>
        <dbReference type="Proteomes" id="UP000314294"/>
    </source>
</evidence>
<keyword evidence="2" id="KW-1185">Reference proteome</keyword>
<organism evidence="1 2">
    <name type="scientific">Liparis tanakae</name>
    <name type="common">Tanaka's snailfish</name>
    <dbReference type="NCBI Taxonomy" id="230148"/>
    <lineage>
        <taxon>Eukaryota</taxon>
        <taxon>Metazoa</taxon>
        <taxon>Chordata</taxon>
        <taxon>Craniata</taxon>
        <taxon>Vertebrata</taxon>
        <taxon>Euteleostomi</taxon>
        <taxon>Actinopterygii</taxon>
        <taxon>Neopterygii</taxon>
        <taxon>Teleostei</taxon>
        <taxon>Neoteleostei</taxon>
        <taxon>Acanthomorphata</taxon>
        <taxon>Eupercaria</taxon>
        <taxon>Perciformes</taxon>
        <taxon>Cottioidei</taxon>
        <taxon>Cottales</taxon>
        <taxon>Liparidae</taxon>
        <taxon>Liparis</taxon>
    </lineage>
</organism>
<protein>
    <submittedName>
        <fullName evidence="1">Uncharacterized protein</fullName>
    </submittedName>
</protein>
<name>A0A4Z2FWW6_9TELE</name>
<sequence length="297" mass="32887">MSCVLCCSVAFRTCWNSFSFCSSSSSSLRGQGRLLSPPHLLTSSPPHLLAEEAHDIVRIFLTGKFQAPQLHTQVMVRALRLLRRVGGVRRGDHGVGGVCRRRGVVRLRSQNGAELRLLFVHLVLLLRPLGLGRRAEVGLQLCGGVKRSCFCLLVKVRGGGASRLCVSTRWPRRLRLRTWDEDGDGRLHRSADDVVHRKHPVRLEMTLAWSSFSTLNRMARRSLSFFSRNRPPSLSSGEGGALRSSDTEPSFSEPGFFFFTKKTSCLESQSGLMEPGSLLLLPVASHCNCTGSATLWM</sequence>
<evidence type="ECO:0000313" key="1">
    <source>
        <dbReference type="EMBL" id="TNN45024.1"/>
    </source>
</evidence>